<dbReference type="SUPFAM" id="SSF82866">
    <property type="entry name" value="Multidrug efflux transporter AcrB transmembrane domain"/>
    <property type="match status" value="2"/>
</dbReference>
<feature type="transmembrane region" description="Helical" evidence="6">
    <location>
        <begin position="400"/>
        <end position="417"/>
    </location>
</feature>
<feature type="transmembrane region" description="Helical" evidence="6">
    <location>
        <begin position="308"/>
        <end position="330"/>
    </location>
</feature>
<feature type="transmembrane region" description="Helical" evidence="6">
    <location>
        <begin position="267"/>
        <end position="288"/>
    </location>
</feature>
<evidence type="ECO:0000256" key="1">
    <source>
        <dbReference type="ARBA" id="ARBA00004651"/>
    </source>
</evidence>
<comment type="caution">
    <text evidence="8">The sequence shown here is derived from an EMBL/GenBank/DDBJ whole genome shotgun (WGS) entry which is preliminary data.</text>
</comment>
<feature type="transmembrane region" description="Helical" evidence="6">
    <location>
        <begin position="342"/>
        <end position="367"/>
    </location>
</feature>
<organism evidence="8 9">
    <name type="scientific">Tectimicrobiota bacterium</name>
    <dbReference type="NCBI Taxonomy" id="2528274"/>
    <lineage>
        <taxon>Bacteria</taxon>
        <taxon>Pseudomonadati</taxon>
        <taxon>Nitrospinota/Tectimicrobiota group</taxon>
        <taxon>Candidatus Tectimicrobiota</taxon>
    </lineage>
</organism>
<dbReference type="InterPro" id="IPR000731">
    <property type="entry name" value="SSD"/>
</dbReference>
<evidence type="ECO:0000256" key="2">
    <source>
        <dbReference type="ARBA" id="ARBA00022475"/>
    </source>
</evidence>
<dbReference type="AlphaFoldDB" id="A0A937W0Z6"/>
<evidence type="ECO:0000256" key="3">
    <source>
        <dbReference type="ARBA" id="ARBA00022692"/>
    </source>
</evidence>
<feature type="transmembrane region" description="Helical" evidence="6">
    <location>
        <begin position="587"/>
        <end position="608"/>
    </location>
</feature>
<feature type="transmembrane region" description="Helical" evidence="6">
    <location>
        <begin position="628"/>
        <end position="652"/>
    </location>
</feature>
<reference evidence="8" key="1">
    <citation type="submission" date="2019-03" db="EMBL/GenBank/DDBJ databases">
        <title>Lake Tanganyika Metagenome-Assembled Genomes (MAGs).</title>
        <authorList>
            <person name="Tran P."/>
        </authorList>
    </citation>
    <scope>NUCLEOTIDE SEQUENCE</scope>
    <source>
        <strain evidence="8">K_DeepCast_65m_m2_066</strain>
    </source>
</reference>
<dbReference type="PANTHER" id="PTHR33406">
    <property type="entry name" value="MEMBRANE PROTEIN MJ1562-RELATED"/>
    <property type="match status" value="1"/>
</dbReference>
<feature type="transmembrane region" description="Helical" evidence="6">
    <location>
        <begin position="12"/>
        <end position="33"/>
    </location>
</feature>
<keyword evidence="3 6" id="KW-0812">Transmembrane</keyword>
<evidence type="ECO:0000313" key="9">
    <source>
        <dbReference type="Proteomes" id="UP000712673"/>
    </source>
</evidence>
<evidence type="ECO:0000256" key="6">
    <source>
        <dbReference type="SAM" id="Phobius"/>
    </source>
</evidence>
<evidence type="ECO:0000256" key="4">
    <source>
        <dbReference type="ARBA" id="ARBA00022989"/>
    </source>
</evidence>
<dbReference type="InterPro" id="IPR004869">
    <property type="entry name" value="MMPL_dom"/>
</dbReference>
<feature type="transmembrane region" description="Helical" evidence="6">
    <location>
        <begin position="240"/>
        <end position="260"/>
    </location>
</feature>
<proteinExistence type="predicted"/>
<evidence type="ECO:0000259" key="7">
    <source>
        <dbReference type="PROSITE" id="PS50156"/>
    </source>
</evidence>
<feature type="transmembrane region" description="Helical" evidence="6">
    <location>
        <begin position="712"/>
        <end position="738"/>
    </location>
</feature>
<dbReference type="PANTHER" id="PTHR33406:SF12">
    <property type="entry name" value="BLR2997 PROTEIN"/>
    <property type="match status" value="1"/>
</dbReference>
<accession>A0A937W0Z6</accession>
<dbReference type="Pfam" id="PF03176">
    <property type="entry name" value="MMPL"/>
    <property type="match status" value="1"/>
</dbReference>
<sequence>MKWYAQALIRWRWWVLGGLLVITGLALYGMTFLRVDPSTARLLPRQGSAAETYQHFLRTFGSDEEILIALHDPQRSILSPEGLTAIRRLTQALSDLPGVSTVHSLTQARDMRQLQLTPFGIAVPRLLPDEPLSPLQVEALRHNMLMRGTLLSADLHTAGLLVVPEVREMSSSTRDTWLTAVRAVAAQHARDGRQTYTAGIPLERHDVTAYIQRDQRRILPCVLLILLGVTYAIYRVKRFALLSLTCVLLALIWVLGVVGWSGVPLNVITALLPAVILVVSVSVVVHLVNQFLDEADGTPDVQVAVERAIGHVGVACLLTSVTNALGFFSLPVIQAPAVQEFGLFAGLGVLCAFVVTMTYAPVMLLSIGRVPVQRWHHLKTGRLENALESLTHWVARHRRMILLGMLGFLVAMLPGIWQIREGTDIVRALKADAPLRLSSEFIDRHLTGVYSLEILVQAPMAADLTSPGTIRQVLAFAHWLRAQPEVTAVFSPWEPLRGVRAELLEDDAQLQLLATLLPLEMPLTAWMDPQDKMVRLSARIPSLDSARVLALAERVQQQALVQALPLQVTGTAYMLAHMSRALVSNQVSSLACAVVMIVGTITLAFRSWQFGLLAALPNLLPTVLIFGLMGWCGVALSAATAMIASVALGLFVDDTIHLLYLYRAATQAGRAPLSALTYAIRQAGRAVLFTSCILTLGFWAGLLGSFKPTLYFSWLMGCTMLFSVVTELLVTPAAILMWEDTRRDDISGRRYRHSGSDL</sequence>
<name>A0A937W0Z6_UNCTE</name>
<keyword evidence="2" id="KW-1003">Cell membrane</keyword>
<feature type="domain" description="SSD" evidence="7">
    <location>
        <begin position="608"/>
        <end position="737"/>
    </location>
</feature>
<protein>
    <recommendedName>
        <fullName evidence="7">SSD domain-containing protein</fullName>
    </recommendedName>
</protein>
<evidence type="ECO:0000313" key="8">
    <source>
        <dbReference type="EMBL" id="MBM3224811.1"/>
    </source>
</evidence>
<dbReference type="GO" id="GO:0005886">
    <property type="term" value="C:plasma membrane"/>
    <property type="evidence" value="ECO:0007669"/>
    <property type="project" value="UniProtKB-SubCell"/>
</dbReference>
<feature type="transmembrane region" description="Helical" evidence="6">
    <location>
        <begin position="686"/>
        <end position="706"/>
    </location>
</feature>
<dbReference type="InterPro" id="IPR050545">
    <property type="entry name" value="Mycobact_MmpL"/>
</dbReference>
<gene>
    <name evidence="8" type="ORF">FJZ47_13535</name>
</gene>
<dbReference type="PROSITE" id="PS50156">
    <property type="entry name" value="SSD"/>
    <property type="match status" value="2"/>
</dbReference>
<dbReference type="Proteomes" id="UP000712673">
    <property type="component" value="Unassembled WGS sequence"/>
</dbReference>
<dbReference type="Gene3D" id="1.20.1640.10">
    <property type="entry name" value="Multidrug efflux transporter AcrB transmembrane domain"/>
    <property type="match status" value="2"/>
</dbReference>
<dbReference type="EMBL" id="VGLS01000410">
    <property type="protein sequence ID" value="MBM3224811.1"/>
    <property type="molecule type" value="Genomic_DNA"/>
</dbReference>
<keyword evidence="4 6" id="KW-1133">Transmembrane helix</keyword>
<evidence type="ECO:0000256" key="5">
    <source>
        <dbReference type="ARBA" id="ARBA00023136"/>
    </source>
</evidence>
<comment type="subcellular location">
    <subcellularLocation>
        <location evidence="1">Cell membrane</location>
        <topology evidence="1">Multi-pass membrane protein</topology>
    </subcellularLocation>
</comment>
<feature type="domain" description="SSD" evidence="7">
    <location>
        <begin position="239"/>
        <end position="366"/>
    </location>
</feature>
<keyword evidence="5 6" id="KW-0472">Membrane</keyword>
<feature type="transmembrane region" description="Helical" evidence="6">
    <location>
        <begin position="218"/>
        <end position="234"/>
    </location>
</feature>